<dbReference type="EC" id="3.2.2.21" evidence="2"/>
<dbReference type="Pfam" id="PF00730">
    <property type="entry name" value="HhH-GPD"/>
    <property type="match status" value="1"/>
</dbReference>
<accession>A0ABT9XLJ0</accession>
<keyword evidence="3" id="KW-0227">DNA damage</keyword>
<dbReference type="Gene3D" id="1.10.1670.40">
    <property type="match status" value="1"/>
</dbReference>
<evidence type="ECO:0000259" key="5">
    <source>
        <dbReference type="SMART" id="SM00478"/>
    </source>
</evidence>
<dbReference type="SMART" id="SM00478">
    <property type="entry name" value="ENDO3c"/>
    <property type="match status" value="1"/>
</dbReference>
<keyword evidence="6" id="KW-0326">Glycosidase</keyword>
<organism evidence="6 7">
    <name type="scientific">Alicyclobacillus cycloheptanicus</name>
    <dbReference type="NCBI Taxonomy" id="1457"/>
    <lineage>
        <taxon>Bacteria</taxon>
        <taxon>Bacillati</taxon>
        <taxon>Bacillota</taxon>
        <taxon>Bacilli</taxon>
        <taxon>Bacillales</taxon>
        <taxon>Alicyclobacillaceae</taxon>
        <taxon>Alicyclobacillus</taxon>
    </lineage>
</organism>
<evidence type="ECO:0000256" key="2">
    <source>
        <dbReference type="ARBA" id="ARBA00012000"/>
    </source>
</evidence>
<gene>
    <name evidence="6" type="ORF">J2S03_002490</name>
</gene>
<comment type="catalytic activity">
    <reaction evidence="1">
        <text>Hydrolysis of alkylated DNA, releasing 3-methyladenine, 3-methylguanine, 7-methylguanine and 7-methyladenine.</text>
        <dbReference type="EC" id="3.2.2.21"/>
    </reaction>
</comment>
<protein>
    <recommendedName>
        <fullName evidence="2">DNA-3-methyladenine glycosylase II</fullName>
        <ecNumber evidence="2">3.2.2.21</ecNumber>
    </recommendedName>
</protein>
<dbReference type="RefSeq" id="WP_274456593.1">
    <property type="nucleotide sequence ID" value="NZ_CP067097.1"/>
</dbReference>
<sequence>MFHFTIYDDEIKYLVSADNRLGALIQRIGDITVPTSENYFESLAKSIIGQQLSNKAANIITSNVLNHCGELSPKTILTVTQDVLRNCGLSKPKVTYLKDLSFRVVQGDIVFNELGGMTDTEVIQYLTQVKGIGQWTAEMFLIFSLGRINVFSFGDAGLRRAIRWLYQFDDTMSEGDVTCLTEKWNPYKTVASLYLWESINSGLVQPSKPFDI</sequence>
<dbReference type="PANTHER" id="PTHR43003">
    <property type="entry name" value="DNA-3-METHYLADENINE GLYCOSYLASE"/>
    <property type="match status" value="1"/>
</dbReference>
<dbReference type="SUPFAM" id="SSF48150">
    <property type="entry name" value="DNA-glycosylase"/>
    <property type="match status" value="1"/>
</dbReference>
<keyword evidence="7" id="KW-1185">Reference proteome</keyword>
<dbReference type="InterPro" id="IPR003265">
    <property type="entry name" value="HhH-GPD_domain"/>
</dbReference>
<dbReference type="CDD" id="cd00056">
    <property type="entry name" value="ENDO3c"/>
    <property type="match status" value="1"/>
</dbReference>
<name>A0ABT9XLJ0_9BACL</name>
<dbReference type="InterPro" id="IPR051912">
    <property type="entry name" value="Alkylbase_DNA_Glycosylase/TA"/>
</dbReference>
<keyword evidence="4" id="KW-0234">DNA repair</keyword>
<dbReference type="EMBL" id="JAUSTP010000021">
    <property type="protein sequence ID" value="MDQ0190623.1"/>
    <property type="molecule type" value="Genomic_DNA"/>
</dbReference>
<dbReference type="Gene3D" id="1.10.340.30">
    <property type="entry name" value="Hypothetical protein, domain 2"/>
    <property type="match status" value="1"/>
</dbReference>
<dbReference type="PANTHER" id="PTHR43003:SF5">
    <property type="entry name" value="DNA-3-METHYLADENINE GLYCOSYLASE"/>
    <property type="match status" value="1"/>
</dbReference>
<dbReference type="Proteomes" id="UP001232973">
    <property type="component" value="Unassembled WGS sequence"/>
</dbReference>
<evidence type="ECO:0000256" key="1">
    <source>
        <dbReference type="ARBA" id="ARBA00000086"/>
    </source>
</evidence>
<comment type="caution">
    <text evidence="6">The sequence shown here is derived from an EMBL/GenBank/DDBJ whole genome shotgun (WGS) entry which is preliminary data.</text>
</comment>
<evidence type="ECO:0000313" key="6">
    <source>
        <dbReference type="EMBL" id="MDQ0190623.1"/>
    </source>
</evidence>
<reference evidence="6 7" key="1">
    <citation type="submission" date="2023-07" db="EMBL/GenBank/DDBJ databases">
        <title>Genomic Encyclopedia of Type Strains, Phase IV (KMG-IV): sequencing the most valuable type-strain genomes for metagenomic binning, comparative biology and taxonomic classification.</title>
        <authorList>
            <person name="Goeker M."/>
        </authorList>
    </citation>
    <scope>NUCLEOTIDE SEQUENCE [LARGE SCALE GENOMIC DNA]</scope>
    <source>
        <strain evidence="6 7">DSM 4006</strain>
    </source>
</reference>
<dbReference type="InterPro" id="IPR011257">
    <property type="entry name" value="DNA_glycosylase"/>
</dbReference>
<evidence type="ECO:0000313" key="7">
    <source>
        <dbReference type="Proteomes" id="UP001232973"/>
    </source>
</evidence>
<evidence type="ECO:0000256" key="3">
    <source>
        <dbReference type="ARBA" id="ARBA00022763"/>
    </source>
</evidence>
<feature type="domain" description="HhH-GPD" evidence="5">
    <location>
        <begin position="48"/>
        <end position="199"/>
    </location>
</feature>
<dbReference type="GO" id="GO:0003905">
    <property type="term" value="F:alkylbase DNA N-glycosylase activity"/>
    <property type="evidence" value="ECO:0007669"/>
    <property type="project" value="UniProtKB-EC"/>
</dbReference>
<proteinExistence type="predicted"/>
<keyword evidence="6" id="KW-0378">Hydrolase</keyword>
<evidence type="ECO:0000256" key="4">
    <source>
        <dbReference type="ARBA" id="ARBA00023204"/>
    </source>
</evidence>